<dbReference type="InterPro" id="IPR022298">
    <property type="entry name" value="Conjug_transposon_TraN"/>
</dbReference>
<comment type="caution">
    <text evidence="1">The sequence shown here is derived from an EMBL/GenBank/DDBJ whole genome shotgun (WGS) entry which is preliminary data.</text>
</comment>
<sequence length="362" mass="41914">MRKFFYVFLAAFLGIISSYGQEVPMRTIATVQTVYVSFDKTTHLVFPAPVIDISYNREDCINANLITNVPHIIRLQVVEEQFTDTIGLTVVCQNGSVFPFKVRYLPEHMPYGFVAYANNDIYRENYDVLINNRNVVNIFFPNNVIYCWHGNEEALGCEYSNNMVKLGTTLDTIPESNLFAVDANFGLYEISIKTGESESHTYNLDNDRKYTALLAVNSDEMSILMNRLKQKRRNIFSVGVIKNKLEMSLANLFVHNEYLFFSFDIKNFTNIDYDIDFIKCFVRDLKTNKNSTQQEIQVDPVYSADFNKKIAGKTDNRFILVFNKFTIPDDKVFLIEMFEKGGGRHMQIEILNEYLLNTQKLN</sequence>
<organism evidence="1 2">
    <name type="scientific">Tannerella forsythia</name>
    <name type="common">Bacteroides forsythus</name>
    <dbReference type="NCBI Taxonomy" id="28112"/>
    <lineage>
        <taxon>Bacteria</taxon>
        <taxon>Pseudomonadati</taxon>
        <taxon>Bacteroidota</taxon>
        <taxon>Bacteroidia</taxon>
        <taxon>Bacteroidales</taxon>
        <taxon>Tannerellaceae</taxon>
        <taxon>Tannerella</taxon>
    </lineage>
</organism>
<name>A0A3P1YN69_TANFO</name>
<dbReference type="AlphaFoldDB" id="A0A3P1YN69"/>
<dbReference type="Proteomes" id="UP000279860">
    <property type="component" value="Unassembled WGS sequence"/>
</dbReference>
<dbReference type="Pfam" id="PF13595">
    <property type="entry name" value="DUF4138"/>
    <property type="match status" value="2"/>
</dbReference>
<dbReference type="EMBL" id="RQYN01000050">
    <property type="protein sequence ID" value="RRD72449.1"/>
    <property type="molecule type" value="Genomic_DNA"/>
</dbReference>
<dbReference type="RefSeq" id="WP_124790646.1">
    <property type="nucleotide sequence ID" value="NZ_RQYN01000050.1"/>
</dbReference>
<evidence type="ECO:0000313" key="1">
    <source>
        <dbReference type="EMBL" id="RRD72449.1"/>
    </source>
</evidence>
<proteinExistence type="predicted"/>
<evidence type="ECO:0000313" key="2">
    <source>
        <dbReference type="Proteomes" id="UP000279860"/>
    </source>
</evidence>
<gene>
    <name evidence="1" type="ORF">EII41_11190</name>
</gene>
<reference evidence="1 2" key="1">
    <citation type="submission" date="2018-11" db="EMBL/GenBank/DDBJ databases">
        <title>Genomes From Bacteria Associated with the Canine Oral Cavity: a Test Case for Automated Genome-Based Taxonomic Assignment.</title>
        <authorList>
            <person name="Coil D.A."/>
            <person name="Jospin G."/>
            <person name="Darling A.E."/>
            <person name="Wallis C."/>
            <person name="Davis I.J."/>
            <person name="Harris S."/>
            <person name="Eisen J.A."/>
            <person name="Holcombe L.J."/>
            <person name="O'Flynn C."/>
        </authorList>
    </citation>
    <scope>NUCLEOTIDE SEQUENCE [LARGE SCALE GENOMIC DNA]</scope>
    <source>
        <strain evidence="1 2">OH1426_COT-023</strain>
    </source>
</reference>
<accession>A0A3P1YN69</accession>
<protein>
    <submittedName>
        <fullName evidence="1">DUF4138 domain-containing protein</fullName>
    </submittedName>
</protein>